<dbReference type="GeneID" id="54454613"/>
<dbReference type="AlphaFoldDB" id="A0A6A6YXN3"/>
<organism evidence="2">
    <name type="scientific">Mytilinidion resinicola</name>
    <dbReference type="NCBI Taxonomy" id="574789"/>
    <lineage>
        <taxon>Eukaryota</taxon>
        <taxon>Fungi</taxon>
        <taxon>Dikarya</taxon>
        <taxon>Ascomycota</taxon>
        <taxon>Pezizomycotina</taxon>
        <taxon>Dothideomycetes</taxon>
        <taxon>Pleosporomycetidae</taxon>
        <taxon>Mytilinidiales</taxon>
        <taxon>Mytilinidiaceae</taxon>
        <taxon>Mytilinidion</taxon>
    </lineage>
</organism>
<name>A0A6A6YXN3_9PEZI</name>
<reference evidence="2 4" key="1">
    <citation type="journal article" date="2020" name="Stud. Mycol.">
        <title>101 Dothideomycetes genomes: a test case for predicting lifestyles and emergence of pathogens.</title>
        <authorList>
            <person name="Haridas S."/>
            <person name="Albert R."/>
            <person name="Binder M."/>
            <person name="Bloem J."/>
            <person name="Labutti K."/>
            <person name="Salamov A."/>
            <person name="Andreopoulos B."/>
            <person name="Baker S."/>
            <person name="Barry K."/>
            <person name="Bills G."/>
            <person name="Bluhm B."/>
            <person name="Cannon C."/>
            <person name="Castanera R."/>
            <person name="Culley D."/>
            <person name="Daum C."/>
            <person name="Ezra D."/>
            <person name="Gonzalez J."/>
            <person name="Henrissat B."/>
            <person name="Kuo A."/>
            <person name="Liang C."/>
            <person name="Lipzen A."/>
            <person name="Lutzoni F."/>
            <person name="Magnuson J."/>
            <person name="Mondo S."/>
            <person name="Nolan M."/>
            <person name="Ohm R."/>
            <person name="Pangilinan J."/>
            <person name="Park H.-J."/>
            <person name="Ramirez L."/>
            <person name="Alfaro M."/>
            <person name="Sun H."/>
            <person name="Tritt A."/>
            <person name="Yoshinaga Y."/>
            <person name="Zwiers L.-H."/>
            <person name="Turgeon B."/>
            <person name="Goodwin S."/>
            <person name="Spatafora J."/>
            <person name="Crous P."/>
            <person name="Grigoriev I."/>
        </authorList>
    </citation>
    <scope>NUCLEOTIDE SEQUENCE</scope>
    <source>
        <strain evidence="2 4">CBS 304.34</strain>
    </source>
</reference>
<reference evidence="4" key="2">
    <citation type="submission" date="2020-04" db="EMBL/GenBank/DDBJ databases">
        <authorList>
            <consortium name="NCBI Genome Project"/>
        </authorList>
    </citation>
    <scope>NUCLEOTIDE SEQUENCE</scope>
    <source>
        <strain evidence="4">CBS 304.34</strain>
    </source>
</reference>
<feature type="compositionally biased region" description="Basic and acidic residues" evidence="1">
    <location>
        <begin position="60"/>
        <end position="69"/>
    </location>
</feature>
<keyword evidence="3" id="KW-1185">Reference proteome</keyword>
<reference evidence="4" key="3">
    <citation type="submission" date="2025-04" db="UniProtKB">
        <authorList>
            <consortium name="RefSeq"/>
        </authorList>
    </citation>
    <scope>IDENTIFICATION</scope>
    <source>
        <strain evidence="4">CBS 304.34</strain>
    </source>
</reference>
<accession>A0A6A6YXN3</accession>
<evidence type="ECO:0000313" key="4">
    <source>
        <dbReference type="RefSeq" id="XP_033580292.1"/>
    </source>
</evidence>
<protein>
    <submittedName>
        <fullName evidence="2 4">Uncharacterized protein</fullName>
    </submittedName>
</protein>
<proteinExistence type="predicted"/>
<feature type="region of interest" description="Disordered" evidence="1">
    <location>
        <begin position="60"/>
        <end position="80"/>
    </location>
</feature>
<gene>
    <name evidence="2 4" type="ORF">BDZ99DRAFT_253939</name>
</gene>
<dbReference type="RefSeq" id="XP_033580292.1">
    <property type="nucleotide sequence ID" value="XM_033713720.1"/>
</dbReference>
<dbReference type="Proteomes" id="UP000504636">
    <property type="component" value="Unplaced"/>
</dbReference>
<evidence type="ECO:0000313" key="3">
    <source>
        <dbReference type="Proteomes" id="UP000504636"/>
    </source>
</evidence>
<sequence length="114" mass="13142">MRSTLSFSTFGLSLTRNSVGSLRPLGKRSSSNLSEYLTTIQPRLNRRHFSLLTQRADFRDVPSRPERRTSSSTHGIYPRHALIRPPYKRDCINRAHSAVCLQRQSLSRTQSRTR</sequence>
<evidence type="ECO:0000313" key="2">
    <source>
        <dbReference type="EMBL" id="KAF2813328.1"/>
    </source>
</evidence>
<evidence type="ECO:0000256" key="1">
    <source>
        <dbReference type="SAM" id="MobiDB-lite"/>
    </source>
</evidence>
<dbReference type="EMBL" id="MU003696">
    <property type="protein sequence ID" value="KAF2813328.1"/>
    <property type="molecule type" value="Genomic_DNA"/>
</dbReference>